<protein>
    <recommendedName>
        <fullName evidence="4">C2H2-type domain-containing protein</fullName>
    </recommendedName>
</protein>
<name>A0AA39JEE5_ARMTA</name>
<proteinExistence type="predicted"/>
<dbReference type="Proteomes" id="UP001175211">
    <property type="component" value="Unassembled WGS sequence"/>
</dbReference>
<comment type="caution">
    <text evidence="2">The sequence shown here is derived from an EMBL/GenBank/DDBJ whole genome shotgun (WGS) entry which is preliminary data.</text>
</comment>
<dbReference type="RefSeq" id="XP_060323936.1">
    <property type="nucleotide sequence ID" value="XM_060470279.1"/>
</dbReference>
<feature type="region of interest" description="Disordered" evidence="1">
    <location>
        <begin position="22"/>
        <end position="76"/>
    </location>
</feature>
<organism evidence="2 3">
    <name type="scientific">Armillaria tabescens</name>
    <name type="common">Ringless honey mushroom</name>
    <name type="synonym">Agaricus tabescens</name>
    <dbReference type="NCBI Taxonomy" id="1929756"/>
    <lineage>
        <taxon>Eukaryota</taxon>
        <taxon>Fungi</taxon>
        <taxon>Dikarya</taxon>
        <taxon>Basidiomycota</taxon>
        <taxon>Agaricomycotina</taxon>
        <taxon>Agaricomycetes</taxon>
        <taxon>Agaricomycetidae</taxon>
        <taxon>Agaricales</taxon>
        <taxon>Marasmiineae</taxon>
        <taxon>Physalacriaceae</taxon>
        <taxon>Desarmillaria</taxon>
    </lineage>
</organism>
<accession>A0AA39JEE5</accession>
<evidence type="ECO:0000313" key="3">
    <source>
        <dbReference type="Proteomes" id="UP001175211"/>
    </source>
</evidence>
<reference evidence="2" key="1">
    <citation type="submission" date="2023-06" db="EMBL/GenBank/DDBJ databases">
        <authorList>
            <consortium name="Lawrence Berkeley National Laboratory"/>
            <person name="Ahrendt S."/>
            <person name="Sahu N."/>
            <person name="Indic B."/>
            <person name="Wong-Bajracharya J."/>
            <person name="Merenyi Z."/>
            <person name="Ke H.-M."/>
            <person name="Monk M."/>
            <person name="Kocsube S."/>
            <person name="Drula E."/>
            <person name="Lipzen A."/>
            <person name="Balint B."/>
            <person name="Henrissat B."/>
            <person name="Andreopoulos B."/>
            <person name="Martin F.M."/>
            <person name="Harder C.B."/>
            <person name="Rigling D."/>
            <person name="Ford K.L."/>
            <person name="Foster G.D."/>
            <person name="Pangilinan J."/>
            <person name="Papanicolaou A."/>
            <person name="Barry K."/>
            <person name="LaButti K."/>
            <person name="Viragh M."/>
            <person name="Koriabine M."/>
            <person name="Yan M."/>
            <person name="Riley R."/>
            <person name="Champramary S."/>
            <person name="Plett K.L."/>
            <person name="Tsai I.J."/>
            <person name="Slot J."/>
            <person name="Sipos G."/>
            <person name="Plett J."/>
            <person name="Nagy L.G."/>
            <person name="Grigoriev I.V."/>
        </authorList>
    </citation>
    <scope>NUCLEOTIDE SEQUENCE</scope>
    <source>
        <strain evidence="2">CCBAS 213</strain>
    </source>
</reference>
<keyword evidence="3" id="KW-1185">Reference proteome</keyword>
<dbReference type="EMBL" id="JAUEPS010000071">
    <property type="protein sequence ID" value="KAK0441250.1"/>
    <property type="molecule type" value="Genomic_DNA"/>
</dbReference>
<feature type="compositionally biased region" description="Polar residues" evidence="1">
    <location>
        <begin position="41"/>
        <end position="55"/>
    </location>
</feature>
<dbReference type="AlphaFoldDB" id="A0AA39JEE5"/>
<evidence type="ECO:0008006" key="4">
    <source>
        <dbReference type="Google" id="ProtNLM"/>
    </source>
</evidence>
<evidence type="ECO:0000256" key="1">
    <source>
        <dbReference type="SAM" id="MobiDB-lite"/>
    </source>
</evidence>
<evidence type="ECO:0000313" key="2">
    <source>
        <dbReference type="EMBL" id="KAK0441250.1"/>
    </source>
</evidence>
<sequence length="214" mass="23444">MAPPSTKPRPNLCSTCKKTYVTKANLRRHSKPPPPKSSLSTNANHQYQTGHPSSMTRHKIRKHGQASTQKKCVGNKDKTKLEALPVALQSSSDPPASPSTTLPPLSPLPLLVPPLKRRQNQGPLMITFPSTVTYQPYRTPICQTTVLRPILFHACACRRSLMSNPCRIPRPYESLGSSNSLPPLASLGLPQSASPKFTHFTLPLRSPTGLQQAF</sequence>
<dbReference type="GeneID" id="85353827"/>
<gene>
    <name evidence="2" type="ORF">EV420DRAFT_1485706</name>
</gene>